<dbReference type="Pfam" id="PF00313">
    <property type="entry name" value="CSD"/>
    <property type="match status" value="1"/>
</dbReference>
<dbReference type="InterPro" id="IPR012340">
    <property type="entry name" value="NA-bd_OB-fold"/>
</dbReference>
<reference evidence="4 7" key="2">
    <citation type="submission" date="2021-03" db="EMBL/GenBank/DDBJ databases">
        <title>Whole genome shotgun sequence of Salinispora arenicola NBRC 105043.</title>
        <authorList>
            <person name="Komaki H."/>
            <person name="Tamura T."/>
        </authorList>
    </citation>
    <scope>NUCLEOTIDE SEQUENCE [LARGE SCALE GENOMIC DNA]</scope>
    <source>
        <strain evidence="4 7">NBRC 105043</strain>
    </source>
</reference>
<organism evidence="5 6">
    <name type="scientific">Salinispora arenicola</name>
    <dbReference type="NCBI Taxonomy" id="168697"/>
    <lineage>
        <taxon>Bacteria</taxon>
        <taxon>Bacillati</taxon>
        <taxon>Actinomycetota</taxon>
        <taxon>Actinomycetes</taxon>
        <taxon>Micromonosporales</taxon>
        <taxon>Micromonosporaceae</taxon>
        <taxon>Salinispora</taxon>
    </lineage>
</organism>
<dbReference type="CDD" id="cd04458">
    <property type="entry name" value="CSP_CDS"/>
    <property type="match status" value="1"/>
</dbReference>
<dbReference type="EMBL" id="BOQM01000063">
    <property type="protein sequence ID" value="GIM88136.1"/>
    <property type="molecule type" value="Genomic_DNA"/>
</dbReference>
<dbReference type="PANTHER" id="PTHR12962:SF1">
    <property type="entry name" value="COLD SHOCK DOMAIN-CONTAINING PROTEIN CG9705"/>
    <property type="match status" value="1"/>
</dbReference>
<feature type="domain" description="CSD" evidence="3">
    <location>
        <begin position="1"/>
        <end position="65"/>
    </location>
</feature>
<dbReference type="SUPFAM" id="SSF50249">
    <property type="entry name" value="Nucleic acid-binding proteins"/>
    <property type="match status" value="1"/>
</dbReference>
<gene>
    <name evidence="5" type="ORF">FB564_4128</name>
    <name evidence="4" type="ORF">Sar04_48720</name>
</gene>
<dbReference type="PRINTS" id="PR00050">
    <property type="entry name" value="COLDSHOCK"/>
</dbReference>
<proteinExistence type="predicted"/>
<evidence type="ECO:0000259" key="3">
    <source>
        <dbReference type="PROSITE" id="PS51857"/>
    </source>
</evidence>
<dbReference type="GO" id="GO:0003730">
    <property type="term" value="F:mRNA 3'-UTR binding"/>
    <property type="evidence" value="ECO:0007669"/>
    <property type="project" value="TreeGrafter"/>
</dbReference>
<dbReference type="PANTHER" id="PTHR12962">
    <property type="entry name" value="CALCIUM-REGULATED HEAT STABLE PROTEIN CRHSP-24-RELATED"/>
    <property type="match status" value="1"/>
</dbReference>
<evidence type="ECO:0000256" key="2">
    <source>
        <dbReference type="SAM" id="MobiDB-lite"/>
    </source>
</evidence>
<accession>A0A542XSU1</accession>
<comment type="caution">
    <text evidence="5">The sequence shown here is derived from an EMBL/GenBank/DDBJ whole genome shotgun (WGS) entry which is preliminary data.</text>
</comment>
<dbReference type="Proteomes" id="UP000677457">
    <property type="component" value="Unassembled WGS sequence"/>
</dbReference>
<sequence length="138" mass="14864">MEKGTIVRFDDVRGYGFIAPFGGGDDVFVHANDFGDQRHAVAAGMRVSYEVVQSERGLKVASVVLESAPANGPNRSTSTRSQPLSDEEGECDVLAVGQFESSVAELLLANVPTMTGAQIVEARRALVTMARRYGWVED</sequence>
<dbReference type="Gene3D" id="2.40.50.140">
    <property type="entry name" value="Nucleic acid-binding proteins"/>
    <property type="match status" value="1"/>
</dbReference>
<keyword evidence="5" id="KW-0238">DNA-binding</keyword>
<evidence type="ECO:0000256" key="1">
    <source>
        <dbReference type="ARBA" id="ARBA00022553"/>
    </source>
</evidence>
<evidence type="ECO:0000313" key="7">
    <source>
        <dbReference type="Proteomes" id="UP000677457"/>
    </source>
</evidence>
<name>A0A542XSU1_SALAC</name>
<dbReference type="Proteomes" id="UP000315983">
    <property type="component" value="Unassembled WGS sequence"/>
</dbReference>
<protein>
    <submittedName>
        <fullName evidence="4 5">DNA-binding protein</fullName>
    </submittedName>
</protein>
<dbReference type="InterPro" id="IPR011129">
    <property type="entry name" value="CSD"/>
</dbReference>
<dbReference type="GO" id="GO:0043488">
    <property type="term" value="P:regulation of mRNA stability"/>
    <property type="evidence" value="ECO:0007669"/>
    <property type="project" value="TreeGrafter"/>
</dbReference>
<dbReference type="GO" id="GO:0003677">
    <property type="term" value="F:DNA binding"/>
    <property type="evidence" value="ECO:0007669"/>
    <property type="project" value="UniProtKB-KW"/>
</dbReference>
<evidence type="ECO:0000313" key="5">
    <source>
        <dbReference type="EMBL" id="TQL38910.1"/>
    </source>
</evidence>
<evidence type="ECO:0000313" key="4">
    <source>
        <dbReference type="EMBL" id="GIM88136.1"/>
    </source>
</evidence>
<evidence type="ECO:0000313" key="6">
    <source>
        <dbReference type="Proteomes" id="UP000315983"/>
    </source>
</evidence>
<feature type="region of interest" description="Disordered" evidence="2">
    <location>
        <begin position="68"/>
        <end position="88"/>
    </location>
</feature>
<dbReference type="PROSITE" id="PS51857">
    <property type="entry name" value="CSD_2"/>
    <property type="match status" value="1"/>
</dbReference>
<dbReference type="InterPro" id="IPR052069">
    <property type="entry name" value="Ca-reg_mRNA-binding_domain"/>
</dbReference>
<keyword evidence="1" id="KW-0597">Phosphoprotein</keyword>
<feature type="compositionally biased region" description="Polar residues" evidence="2">
    <location>
        <begin position="73"/>
        <end position="84"/>
    </location>
</feature>
<dbReference type="InterPro" id="IPR002059">
    <property type="entry name" value="CSP_DNA-bd"/>
</dbReference>
<dbReference type="EMBL" id="VFOL01000001">
    <property type="protein sequence ID" value="TQL38910.1"/>
    <property type="molecule type" value="Genomic_DNA"/>
</dbReference>
<keyword evidence="7" id="KW-1185">Reference proteome</keyword>
<reference evidence="5 6" key="1">
    <citation type="submission" date="2019-06" db="EMBL/GenBank/DDBJ databases">
        <title>Sequencing the genomes of 1000 actinobacteria strains.</title>
        <authorList>
            <person name="Klenk H.-P."/>
        </authorList>
    </citation>
    <scope>NUCLEOTIDE SEQUENCE [LARGE SCALE GENOMIC DNA]</scope>
    <source>
        <strain evidence="5 6">DSM 44819</strain>
    </source>
</reference>
<dbReference type="SMART" id="SM00357">
    <property type="entry name" value="CSP"/>
    <property type="match status" value="1"/>
</dbReference>
<dbReference type="AlphaFoldDB" id="A0A542XSU1"/>
<dbReference type="GO" id="GO:0005737">
    <property type="term" value="C:cytoplasm"/>
    <property type="evidence" value="ECO:0007669"/>
    <property type="project" value="TreeGrafter"/>
</dbReference>